<evidence type="ECO:0000259" key="3">
    <source>
        <dbReference type="Pfam" id="PF14547"/>
    </source>
</evidence>
<dbReference type="Pfam" id="PF14547">
    <property type="entry name" value="Hydrophob_seed"/>
    <property type="match status" value="1"/>
</dbReference>
<comment type="similarity">
    <text evidence="1">Belongs to the plant LTP family. PEARLI1 subfamily.</text>
</comment>
<name>A0A6P5WQ31_DURZI</name>
<dbReference type="OrthoDB" id="1421092at2759"/>
<dbReference type="Gene3D" id="1.10.110.10">
    <property type="entry name" value="Plant lipid-transfer and hydrophobic proteins"/>
    <property type="match status" value="1"/>
</dbReference>
<dbReference type="InterPro" id="IPR036312">
    <property type="entry name" value="Bifun_inhib/LTP/seed_sf"/>
</dbReference>
<gene>
    <name evidence="5" type="primary">LOC111276346</name>
</gene>
<evidence type="ECO:0000256" key="2">
    <source>
        <dbReference type="SAM" id="SignalP"/>
    </source>
</evidence>
<dbReference type="KEGG" id="dzi:111276346"/>
<proteinExistence type="inferred from homology"/>
<organism evidence="4 5">
    <name type="scientific">Durio zibethinus</name>
    <name type="common">Durian</name>
    <dbReference type="NCBI Taxonomy" id="66656"/>
    <lineage>
        <taxon>Eukaryota</taxon>
        <taxon>Viridiplantae</taxon>
        <taxon>Streptophyta</taxon>
        <taxon>Embryophyta</taxon>
        <taxon>Tracheophyta</taxon>
        <taxon>Spermatophyta</taxon>
        <taxon>Magnoliopsida</taxon>
        <taxon>eudicotyledons</taxon>
        <taxon>Gunneridae</taxon>
        <taxon>Pentapetalae</taxon>
        <taxon>rosids</taxon>
        <taxon>malvids</taxon>
        <taxon>Malvales</taxon>
        <taxon>Malvaceae</taxon>
        <taxon>Helicteroideae</taxon>
        <taxon>Durio</taxon>
    </lineage>
</organism>
<dbReference type="RefSeq" id="XP_022717822.1">
    <property type="nucleotide sequence ID" value="XM_022862087.1"/>
</dbReference>
<feature type="chain" id="PRO_5027902792" evidence="2">
    <location>
        <begin position="26"/>
        <end position="112"/>
    </location>
</feature>
<keyword evidence="2" id="KW-0732">Signal</keyword>
<keyword evidence="4" id="KW-1185">Reference proteome</keyword>
<dbReference type="GeneID" id="111276346"/>
<evidence type="ECO:0000256" key="1">
    <source>
        <dbReference type="ARBA" id="ARBA00008965"/>
    </source>
</evidence>
<accession>A0A6P5WQ31</accession>
<feature type="signal peptide" evidence="2">
    <location>
        <begin position="1"/>
        <end position="25"/>
    </location>
</feature>
<evidence type="ECO:0000313" key="5">
    <source>
        <dbReference type="RefSeq" id="XP_022717822.1"/>
    </source>
</evidence>
<evidence type="ECO:0000313" key="4">
    <source>
        <dbReference type="Proteomes" id="UP000515121"/>
    </source>
</evidence>
<dbReference type="SUPFAM" id="SSF47699">
    <property type="entry name" value="Bifunctional inhibitor/lipid-transfer protein/seed storage 2S albumin"/>
    <property type="match status" value="1"/>
</dbReference>
<protein>
    <submittedName>
        <fullName evidence="5">Lipid-binding protein AIR1B</fullName>
    </submittedName>
</protein>
<dbReference type="Proteomes" id="UP000515121">
    <property type="component" value="Unplaced"/>
</dbReference>
<reference evidence="5" key="1">
    <citation type="submission" date="2025-08" db="UniProtKB">
        <authorList>
            <consortium name="RefSeq"/>
        </authorList>
    </citation>
    <scope>IDENTIFICATION</scope>
    <source>
        <tissue evidence="5">Fruit stalk</tissue>
    </source>
</reference>
<sequence length="112" mass="12450">MDSKASTSTVFFLSLNLHFFTLVSSQTPPCPSDQAVCKEPLTEAFFGASPNPNSQCCRRFDGLTDRQAATCMCEILKANASQIPDGLNFIEHVPQVLRLEQQRLQLRMKPST</sequence>
<dbReference type="InterPro" id="IPR027923">
    <property type="entry name" value="Hydrophob_seed_dom"/>
</dbReference>
<feature type="domain" description="Hydrophobic seed protein" evidence="3">
    <location>
        <begin position="36"/>
        <end position="85"/>
    </location>
</feature>
<dbReference type="AlphaFoldDB" id="A0A6P5WQ31"/>